<gene>
    <name evidence="6" type="ORF">GCM10017586_18120</name>
</gene>
<reference evidence="6" key="2">
    <citation type="submission" date="2023-01" db="EMBL/GenBank/DDBJ databases">
        <authorList>
            <person name="Sun Q."/>
            <person name="Evtushenko L."/>
        </authorList>
    </citation>
    <scope>NUCLEOTIDE SEQUENCE</scope>
    <source>
        <strain evidence="6">VKM Ac-1447</strain>
    </source>
</reference>
<organism evidence="6 7">
    <name type="scientific">Microbacterium imperiale</name>
    <dbReference type="NCBI Taxonomy" id="33884"/>
    <lineage>
        <taxon>Bacteria</taxon>
        <taxon>Bacillati</taxon>
        <taxon>Actinomycetota</taxon>
        <taxon>Actinomycetes</taxon>
        <taxon>Micrococcales</taxon>
        <taxon>Microbacteriaceae</taxon>
        <taxon>Microbacterium</taxon>
    </lineage>
</organism>
<feature type="region of interest" description="Disordered" evidence="2">
    <location>
        <begin position="617"/>
        <end position="665"/>
    </location>
</feature>
<evidence type="ECO:0000256" key="1">
    <source>
        <dbReference type="ARBA" id="ARBA00022729"/>
    </source>
</evidence>
<dbReference type="PANTHER" id="PTHR14969:SF60">
    <property type="entry name" value="NON-SPECIFIC ACID PHOSPHATASE"/>
    <property type="match status" value="1"/>
</dbReference>
<dbReference type="NCBIfam" id="TIGR02601">
    <property type="entry name" value="autotrns_rpt"/>
    <property type="match status" value="1"/>
</dbReference>
<evidence type="ECO:0000256" key="3">
    <source>
        <dbReference type="SAM" id="Phobius"/>
    </source>
</evidence>
<dbReference type="InterPro" id="IPR013425">
    <property type="entry name" value="Autotrns_rpt"/>
</dbReference>
<dbReference type="Proteomes" id="UP001142317">
    <property type="component" value="Unassembled WGS sequence"/>
</dbReference>
<evidence type="ECO:0000313" key="6">
    <source>
        <dbReference type="EMBL" id="GLJ80129.1"/>
    </source>
</evidence>
<dbReference type="AlphaFoldDB" id="A0A9W6M3R0"/>
<keyword evidence="1 4" id="KW-0732">Signal</keyword>
<dbReference type="PROSITE" id="PS51318">
    <property type="entry name" value="TAT"/>
    <property type="match status" value="1"/>
</dbReference>
<dbReference type="Pfam" id="PF12951">
    <property type="entry name" value="PATR"/>
    <property type="match status" value="1"/>
</dbReference>
<keyword evidence="6" id="KW-0645">Protease</keyword>
<dbReference type="PANTHER" id="PTHR14969">
    <property type="entry name" value="SPHINGOSINE-1-PHOSPHATE PHOSPHOHYDROLASE"/>
    <property type="match status" value="1"/>
</dbReference>
<keyword evidence="6" id="KW-0378">Hydrolase</keyword>
<feature type="chain" id="PRO_5040945109" evidence="4">
    <location>
        <begin position="41"/>
        <end position="696"/>
    </location>
</feature>
<reference evidence="6" key="1">
    <citation type="journal article" date="2014" name="Int. J. Syst. Evol. Microbiol.">
        <title>Complete genome sequence of Corynebacterium casei LMG S-19264T (=DSM 44701T), isolated from a smear-ripened cheese.</title>
        <authorList>
            <consortium name="US DOE Joint Genome Institute (JGI-PGF)"/>
            <person name="Walter F."/>
            <person name="Albersmeier A."/>
            <person name="Kalinowski J."/>
            <person name="Ruckert C."/>
        </authorList>
    </citation>
    <scope>NUCLEOTIDE SEQUENCE</scope>
    <source>
        <strain evidence="6">VKM Ac-1447</strain>
    </source>
</reference>
<keyword evidence="7" id="KW-1185">Reference proteome</keyword>
<evidence type="ECO:0000256" key="2">
    <source>
        <dbReference type="SAM" id="MobiDB-lite"/>
    </source>
</evidence>
<feature type="domain" description="Phosphatidic acid phosphatase type 2/haloperoxidase" evidence="5">
    <location>
        <begin position="200"/>
        <end position="317"/>
    </location>
</feature>
<dbReference type="Pfam" id="PF01569">
    <property type="entry name" value="PAP2"/>
    <property type="match status" value="1"/>
</dbReference>
<accession>A0A9W6M3R0</accession>
<sequence length="696" mass="69332">MPAAAPCSRPLRRRPVVPTAALAALTAASVALGVASPAAAAPGDALLDDSAIAPTTAAYGTFVDTYKANSSSNTSPTTNPGIGVLSGMLDLWQPGATWDSGQATDEGAAVLDANIAHNVRVAETRTEADETAAWIFDRRHQSYSAIDGLGVAAPAFREAMGAGTTIPDVVPADATTVKYDDGGNAAGRWADAGSPLGAVVGLVDAVRGPAASSNPSKNFYAYKRPFRWVDDSIIVPSLLPVRKPDAEAASDGGFPSGHTNAAFLASLALADAAPQYQAQLIAHAAEIGDSRIVAGMHSPLDVIGGRVLATALAAAALNDPANAALREDAFAQAQGLLAMLPAPAEQDYDTLAAQYLERLTYGLPATGDATLPARVPAGAEVLLEHRLPYLDAQQRRWVLHSTAIASGHAVLDDAEGWGRLNLFEASNGYGAFDTDVVVTMDAAAGGASAADAWRNDIEGAGSLTKAGSGSLTLAGDNDYTGGTVVDGGVLVAATPSALGTGDVTLAAGELVETTDGLVVGGDFAQAAEATLELSVDGDAPALTVAGSATLGGTLRVDLGGAAPDAPQRLIAFARAEAGSTFSAVEIVGAAGFAGALEYRADGVYLVPAAAPVEPPVGAEPAVPGGPGTVPGASPGAVPPAPAGSPAGAASGSEATAQRLARTGGEGTPTGLLIGGILLAAGGGTVLLSRRPRPARR</sequence>
<dbReference type="RefSeq" id="WP_245338109.1">
    <property type="nucleotide sequence ID" value="NZ_BSEO01000011.1"/>
</dbReference>
<proteinExistence type="predicted"/>
<feature type="signal peptide" evidence="4">
    <location>
        <begin position="1"/>
        <end position="40"/>
    </location>
</feature>
<evidence type="ECO:0000313" key="7">
    <source>
        <dbReference type="Proteomes" id="UP001142317"/>
    </source>
</evidence>
<dbReference type="InterPro" id="IPR036938">
    <property type="entry name" value="PAP2/HPO_sf"/>
</dbReference>
<keyword evidence="3" id="KW-1133">Transmembrane helix</keyword>
<dbReference type="GO" id="GO:0008233">
    <property type="term" value="F:peptidase activity"/>
    <property type="evidence" value="ECO:0007669"/>
    <property type="project" value="UniProtKB-KW"/>
</dbReference>
<evidence type="ECO:0000256" key="4">
    <source>
        <dbReference type="SAM" id="SignalP"/>
    </source>
</evidence>
<evidence type="ECO:0000259" key="5">
    <source>
        <dbReference type="SMART" id="SM00014"/>
    </source>
</evidence>
<dbReference type="InterPro" id="IPR006311">
    <property type="entry name" value="TAT_signal"/>
</dbReference>
<dbReference type="SMART" id="SM00014">
    <property type="entry name" value="acidPPc"/>
    <property type="match status" value="1"/>
</dbReference>
<dbReference type="InterPro" id="IPR000326">
    <property type="entry name" value="PAP2/HPO"/>
</dbReference>
<dbReference type="Gene3D" id="1.20.144.10">
    <property type="entry name" value="Phosphatidic acid phosphatase type 2/haloperoxidase"/>
    <property type="match status" value="1"/>
</dbReference>
<dbReference type="SUPFAM" id="SSF48317">
    <property type="entry name" value="Acid phosphatase/Vanadium-dependent haloperoxidase"/>
    <property type="match status" value="1"/>
</dbReference>
<dbReference type="GO" id="GO:0006508">
    <property type="term" value="P:proteolysis"/>
    <property type="evidence" value="ECO:0007669"/>
    <property type="project" value="UniProtKB-KW"/>
</dbReference>
<dbReference type="EMBL" id="BSEO01000011">
    <property type="protein sequence ID" value="GLJ80129.1"/>
    <property type="molecule type" value="Genomic_DNA"/>
</dbReference>
<feature type="compositionally biased region" description="Low complexity" evidence="2">
    <location>
        <begin position="643"/>
        <end position="656"/>
    </location>
</feature>
<keyword evidence="3" id="KW-0472">Membrane</keyword>
<comment type="caution">
    <text evidence="6">The sequence shown here is derived from an EMBL/GenBank/DDBJ whole genome shotgun (WGS) entry which is preliminary data.</text>
</comment>
<feature type="transmembrane region" description="Helical" evidence="3">
    <location>
        <begin position="669"/>
        <end position="687"/>
    </location>
</feature>
<name>A0A9W6M3R0_9MICO</name>
<keyword evidence="3" id="KW-0812">Transmembrane</keyword>
<protein>
    <submittedName>
        <fullName evidence="6">Serine protease</fullName>
    </submittedName>
</protein>